<evidence type="ECO:0000313" key="3">
    <source>
        <dbReference type="EMBL" id="WOH14889.1"/>
    </source>
</evidence>
<accession>A0AAF0XXU9</accession>
<keyword evidence="1" id="KW-0862">Zinc</keyword>
<proteinExistence type="predicted"/>
<dbReference type="GO" id="GO:0008270">
    <property type="term" value="F:zinc ion binding"/>
    <property type="evidence" value="ECO:0007669"/>
    <property type="project" value="UniProtKB-KW"/>
</dbReference>
<keyword evidence="1" id="KW-0863">Zinc-finger</keyword>
<name>A0AAF0XXU9_DAUCS</name>
<dbReference type="PROSITE" id="PS50966">
    <property type="entry name" value="ZF_SWIM"/>
    <property type="match status" value="1"/>
</dbReference>
<evidence type="ECO:0000259" key="2">
    <source>
        <dbReference type="PROSITE" id="PS50966"/>
    </source>
</evidence>
<reference evidence="3" key="1">
    <citation type="journal article" date="2016" name="Nat. Genet.">
        <title>A high-quality carrot genome assembly provides new insights into carotenoid accumulation and asterid genome evolution.</title>
        <authorList>
            <person name="Iorizzo M."/>
            <person name="Ellison S."/>
            <person name="Senalik D."/>
            <person name="Zeng P."/>
            <person name="Satapoomin P."/>
            <person name="Huang J."/>
            <person name="Bowman M."/>
            <person name="Iovene M."/>
            <person name="Sanseverino W."/>
            <person name="Cavagnaro P."/>
            <person name="Yildiz M."/>
            <person name="Macko-Podgorni A."/>
            <person name="Moranska E."/>
            <person name="Grzebelus E."/>
            <person name="Grzebelus D."/>
            <person name="Ashrafi H."/>
            <person name="Zheng Z."/>
            <person name="Cheng S."/>
            <person name="Spooner D."/>
            <person name="Van Deynze A."/>
            <person name="Simon P."/>
        </authorList>
    </citation>
    <scope>NUCLEOTIDE SEQUENCE</scope>
    <source>
        <tissue evidence="3">Leaf</tissue>
    </source>
</reference>
<dbReference type="InterPro" id="IPR018289">
    <property type="entry name" value="MULE_transposase_dom"/>
</dbReference>
<evidence type="ECO:0000256" key="1">
    <source>
        <dbReference type="PROSITE-ProRule" id="PRU00325"/>
    </source>
</evidence>
<keyword evidence="1" id="KW-0479">Metal-binding</keyword>
<dbReference type="AlphaFoldDB" id="A0AAF0XXU9"/>
<dbReference type="Proteomes" id="UP000077755">
    <property type="component" value="Chromosome 9"/>
</dbReference>
<dbReference type="InterPro" id="IPR004330">
    <property type="entry name" value="FAR1_DNA_bnd_dom"/>
</dbReference>
<dbReference type="EMBL" id="CP093351">
    <property type="protein sequence ID" value="WOH14889.1"/>
    <property type="molecule type" value="Genomic_DNA"/>
</dbReference>
<dbReference type="Pfam" id="PF10551">
    <property type="entry name" value="MULE"/>
    <property type="match status" value="1"/>
</dbReference>
<dbReference type="KEGG" id="dcr:108201305"/>
<protein>
    <recommendedName>
        <fullName evidence="2">SWIM-type domain-containing protein</fullName>
    </recommendedName>
</protein>
<keyword evidence="4" id="KW-1185">Reference proteome</keyword>
<evidence type="ECO:0000313" key="4">
    <source>
        <dbReference type="Proteomes" id="UP000077755"/>
    </source>
</evidence>
<reference evidence="3" key="2">
    <citation type="submission" date="2022-03" db="EMBL/GenBank/DDBJ databases">
        <title>Draft title - Genomic analysis of global carrot germplasm unveils the trajectory of domestication and the origin of high carotenoid orange carrot.</title>
        <authorList>
            <person name="Iorizzo M."/>
            <person name="Ellison S."/>
            <person name="Senalik D."/>
            <person name="Macko-Podgorni A."/>
            <person name="Grzebelus D."/>
            <person name="Bostan H."/>
            <person name="Rolling W."/>
            <person name="Curaba J."/>
            <person name="Simon P."/>
        </authorList>
    </citation>
    <scope>NUCLEOTIDE SEQUENCE</scope>
    <source>
        <tissue evidence="3">Leaf</tissue>
    </source>
</reference>
<feature type="domain" description="SWIM-type" evidence="2">
    <location>
        <begin position="584"/>
        <end position="618"/>
    </location>
</feature>
<organism evidence="3 4">
    <name type="scientific">Daucus carota subsp. sativus</name>
    <name type="common">Carrot</name>
    <dbReference type="NCBI Taxonomy" id="79200"/>
    <lineage>
        <taxon>Eukaryota</taxon>
        <taxon>Viridiplantae</taxon>
        <taxon>Streptophyta</taxon>
        <taxon>Embryophyta</taxon>
        <taxon>Tracheophyta</taxon>
        <taxon>Spermatophyta</taxon>
        <taxon>Magnoliopsida</taxon>
        <taxon>eudicotyledons</taxon>
        <taxon>Gunneridae</taxon>
        <taxon>Pentapetalae</taxon>
        <taxon>asterids</taxon>
        <taxon>campanulids</taxon>
        <taxon>Apiales</taxon>
        <taxon>Apiaceae</taxon>
        <taxon>Apioideae</taxon>
        <taxon>Scandiceae</taxon>
        <taxon>Daucinae</taxon>
        <taxon>Daucus</taxon>
        <taxon>Daucus sect. Daucus</taxon>
    </lineage>
</organism>
<dbReference type="PANTHER" id="PTHR47718:SF18">
    <property type="entry name" value="PROTEIN FAR1-RELATED SEQUENCE 5-LIKE"/>
    <property type="match status" value="1"/>
</dbReference>
<dbReference type="Pfam" id="PF03101">
    <property type="entry name" value="FAR1"/>
    <property type="match status" value="1"/>
</dbReference>
<dbReference type="PANTHER" id="PTHR47718">
    <property type="entry name" value="OS01G0519700 PROTEIN"/>
    <property type="match status" value="1"/>
</dbReference>
<dbReference type="InterPro" id="IPR007527">
    <property type="entry name" value="Znf_SWIM"/>
</dbReference>
<sequence>MISKDLLKISDNQGSNCGDSSRVSVIDCTGDGYSSETESAITSYSLTPGGSRVYVPKDVDLEHIPSLNQIFEGLDIGYKFYKNYGRLGGFDIRKTTEKRDDDGTVIRKHYVCSSEGFNDVDIGSLESNNWKNGKERRTASRRCGCKAKMVLKYTSGNRYYVFSFVEQHNHPLASKTGRQFLRVSRDMGISSRNFVFAAGKANIGCSKAFGLMKEMVGSYANVGATLRDFRNFNRDLKCFVGVRDGQMLIDKFKVTKESSKTFYFAYEVDSEGHLTKLFWSDVIGQRNFELYGDAVSFDATFDTNKYNMIFAPFTGVDKHDRCVTFGACLLSKEDVTHYSWAFDHFVKVMGRNPVVIITDQCPAMKIAVPASFNSNNGLVSTKHRLCMWHIMEKFPTKLGNRLCKETDFMEKMKTYIWASHLEIAEFEEGWEAVIKEFKLESNKWLLDMYEIRSSWIPAYFRDEPMFGLMRTTSRSESENSFFGQFHKQGDTLCEFWLRFQSAMERQRNETERLDHESDSFTPNILSRWFIEDDAAAIFTREIFYKIQEEILAGCLDMQIKRMSEEIDGVTALEIKDVKIKDKVFKVSVSKNHAVCSCKKFVMCGIVCRHAFCGLKQIGVTKFPRSLVLNRWMKIAESGTSSAALSVSEDYLKMEKVSLKITDIWFDFRELVNKAGFHLEKLDVVHQTVLQLTADLESSNEHAEFTKRDHLAAMVGDQPTGPIEVLAPNVCKNKGNFFKRLISDREKAINKSKKRTRKCKLCSATTHDSRTCAKRQKV</sequence>
<gene>
    <name evidence="3" type="ORF">DCAR_0934417</name>
</gene>